<evidence type="ECO:0000313" key="4">
    <source>
        <dbReference type="Proteomes" id="UP001344632"/>
    </source>
</evidence>
<evidence type="ECO:0000256" key="1">
    <source>
        <dbReference type="SAM" id="MobiDB-lite"/>
    </source>
</evidence>
<keyword evidence="2" id="KW-0812">Transmembrane</keyword>
<keyword evidence="2" id="KW-0472">Membrane</keyword>
<dbReference type="Proteomes" id="UP001344632">
    <property type="component" value="Unassembled WGS sequence"/>
</dbReference>
<name>A0ABU6GPM8_9BACL</name>
<comment type="caution">
    <text evidence="3">The sequence shown here is derived from an EMBL/GenBank/DDBJ whole genome shotgun (WGS) entry which is preliminary data.</text>
</comment>
<evidence type="ECO:0000313" key="3">
    <source>
        <dbReference type="EMBL" id="MEC0241670.1"/>
    </source>
</evidence>
<accession>A0ABU6GPM8</accession>
<dbReference type="Pfam" id="PF17280">
    <property type="entry name" value="DUF5345"/>
    <property type="match status" value="1"/>
</dbReference>
<feature type="transmembrane region" description="Helical" evidence="2">
    <location>
        <begin position="78"/>
        <end position="97"/>
    </location>
</feature>
<sequence length="137" mass="15270">MKRNKREHGIMNPKKPDLPPQAINMDEKGSAEDEALIAQLLHGFDQMDLTIRDPEPPTLLELEQLVNGHRHKLRKQAALEWALFLIIALVIIGGNLFLASSSFVIFAVIQGIVFVGVIAFALRTLQKSRKKVKSGHA</sequence>
<dbReference type="InterPro" id="IPR035238">
    <property type="entry name" value="DUF5345"/>
</dbReference>
<keyword evidence="2" id="KW-1133">Transmembrane helix</keyword>
<feature type="transmembrane region" description="Helical" evidence="2">
    <location>
        <begin position="103"/>
        <end position="122"/>
    </location>
</feature>
<evidence type="ECO:0000256" key="2">
    <source>
        <dbReference type="SAM" id="Phobius"/>
    </source>
</evidence>
<dbReference type="RefSeq" id="WP_326089339.1">
    <property type="nucleotide sequence ID" value="NZ_JARLKZ010000014.1"/>
</dbReference>
<feature type="region of interest" description="Disordered" evidence="1">
    <location>
        <begin position="1"/>
        <end position="21"/>
    </location>
</feature>
<organism evidence="3 4">
    <name type="scientific">Paenibacillus dokdonensis</name>
    <dbReference type="NCBI Taxonomy" id="2567944"/>
    <lineage>
        <taxon>Bacteria</taxon>
        <taxon>Bacillati</taxon>
        <taxon>Bacillota</taxon>
        <taxon>Bacilli</taxon>
        <taxon>Bacillales</taxon>
        <taxon>Paenibacillaceae</taxon>
        <taxon>Paenibacillus</taxon>
    </lineage>
</organism>
<gene>
    <name evidence="3" type="ORF">P4H66_17775</name>
</gene>
<keyword evidence="4" id="KW-1185">Reference proteome</keyword>
<dbReference type="EMBL" id="JARLKZ010000014">
    <property type="protein sequence ID" value="MEC0241670.1"/>
    <property type="molecule type" value="Genomic_DNA"/>
</dbReference>
<reference evidence="3 4" key="1">
    <citation type="submission" date="2023-03" db="EMBL/GenBank/DDBJ databases">
        <title>Bacillus Genome Sequencing.</title>
        <authorList>
            <person name="Dunlap C."/>
        </authorList>
    </citation>
    <scope>NUCLEOTIDE SEQUENCE [LARGE SCALE GENOMIC DNA]</scope>
    <source>
        <strain evidence="3 4">BD-525</strain>
    </source>
</reference>
<protein>
    <submittedName>
        <fullName evidence="3">YxlC family protein</fullName>
    </submittedName>
</protein>
<proteinExistence type="predicted"/>